<reference evidence="2" key="2">
    <citation type="submission" date="2017-02" db="EMBL/GenBank/DDBJ databases">
        <title>Sunflower complete genome.</title>
        <authorList>
            <person name="Langlade N."/>
            <person name="Munos S."/>
        </authorList>
    </citation>
    <scope>NUCLEOTIDE SEQUENCE [LARGE SCALE GENOMIC DNA]</scope>
    <source>
        <tissue evidence="2">Leaves</tissue>
    </source>
</reference>
<dbReference type="GO" id="GO:0042138">
    <property type="term" value="P:meiotic DNA double-strand break formation"/>
    <property type="evidence" value="ECO:0007669"/>
    <property type="project" value="InterPro"/>
</dbReference>
<gene>
    <name evidence="2" type="ORF">HannXRQ_Chr12g0383591</name>
    <name evidence="1" type="ORF">HanXRQr2_Chr12g0563351</name>
</gene>
<dbReference type="InParanoid" id="A0A251T595"/>
<dbReference type="InterPro" id="IPR034566">
    <property type="entry name" value="MTOPVIB_plant"/>
</dbReference>
<dbReference type="STRING" id="4232.A0A251T595"/>
<dbReference type="AlphaFoldDB" id="A0A251T595"/>
<reference evidence="1 3" key="1">
    <citation type="journal article" date="2017" name="Nature">
        <title>The sunflower genome provides insights into oil metabolism, flowering and Asterid evolution.</title>
        <authorList>
            <person name="Badouin H."/>
            <person name="Gouzy J."/>
            <person name="Grassa C.J."/>
            <person name="Murat F."/>
            <person name="Staton S.E."/>
            <person name="Cottret L."/>
            <person name="Lelandais-Briere C."/>
            <person name="Owens G.L."/>
            <person name="Carrere S."/>
            <person name="Mayjonade B."/>
            <person name="Legrand L."/>
            <person name="Gill N."/>
            <person name="Kane N.C."/>
            <person name="Bowers J.E."/>
            <person name="Hubner S."/>
            <person name="Bellec A."/>
            <person name="Berard A."/>
            <person name="Berges H."/>
            <person name="Blanchet N."/>
            <person name="Boniface M.C."/>
            <person name="Brunel D."/>
            <person name="Catrice O."/>
            <person name="Chaidir N."/>
            <person name="Claudel C."/>
            <person name="Donnadieu C."/>
            <person name="Faraut T."/>
            <person name="Fievet G."/>
            <person name="Helmstetter N."/>
            <person name="King M."/>
            <person name="Knapp S.J."/>
            <person name="Lai Z."/>
            <person name="Le Paslier M.C."/>
            <person name="Lippi Y."/>
            <person name="Lorenzon L."/>
            <person name="Mandel J.R."/>
            <person name="Marage G."/>
            <person name="Marchand G."/>
            <person name="Marquand E."/>
            <person name="Bret-Mestries E."/>
            <person name="Morien E."/>
            <person name="Nambeesan S."/>
            <person name="Nguyen T."/>
            <person name="Pegot-Espagnet P."/>
            <person name="Pouilly N."/>
            <person name="Raftis F."/>
            <person name="Sallet E."/>
            <person name="Schiex T."/>
            <person name="Thomas J."/>
            <person name="Vandecasteele C."/>
            <person name="Vares D."/>
            <person name="Vear F."/>
            <person name="Vautrin S."/>
            <person name="Crespi M."/>
            <person name="Mangin B."/>
            <person name="Burke J.M."/>
            <person name="Salse J."/>
            <person name="Munos S."/>
            <person name="Vincourt P."/>
            <person name="Rieseberg L.H."/>
            <person name="Langlade N.B."/>
        </authorList>
    </citation>
    <scope>NUCLEOTIDE SEQUENCE [LARGE SCALE GENOMIC DNA]</scope>
    <source>
        <strain evidence="3">cv. SF193</strain>
        <tissue evidence="1">Leaves</tissue>
    </source>
</reference>
<name>A0A251T595_HELAN</name>
<dbReference type="PANTHER" id="PTHR36722">
    <property type="entry name" value="TYPE 2 DNA TOPOISOMERASE 6 SUBUNIT B-LIKE"/>
    <property type="match status" value="1"/>
</dbReference>
<dbReference type="EMBL" id="CM007901">
    <property type="protein sequence ID" value="OTG06327.1"/>
    <property type="molecule type" value="Genomic_DNA"/>
</dbReference>
<dbReference type="EMBL" id="MNCJ02000327">
    <property type="protein sequence ID" value="KAF5779765.1"/>
    <property type="molecule type" value="Genomic_DNA"/>
</dbReference>
<accession>A0A251T595</accession>
<evidence type="ECO:0000313" key="2">
    <source>
        <dbReference type="EMBL" id="OTG06327.1"/>
    </source>
</evidence>
<dbReference type="PANTHER" id="PTHR36722:SF1">
    <property type="entry name" value="TYPE 2 DNA TOPOISOMERASE 6 SUBUNIT B-LIKE"/>
    <property type="match status" value="1"/>
</dbReference>
<dbReference type="Gramene" id="mRNA:HanXRQr2_Chr12g0563351">
    <property type="protein sequence ID" value="mRNA:HanXRQr2_Chr12g0563351"/>
    <property type="gene ID" value="HanXRQr2_Chr12g0563351"/>
</dbReference>
<dbReference type="Proteomes" id="UP000215914">
    <property type="component" value="Chromosome 12"/>
</dbReference>
<evidence type="ECO:0000313" key="3">
    <source>
        <dbReference type="Proteomes" id="UP000215914"/>
    </source>
</evidence>
<protein>
    <submittedName>
        <fullName evidence="1">Type 2 DNA topoisomerase 6 subunit B-like protein</fullName>
    </submittedName>
</protein>
<evidence type="ECO:0000313" key="1">
    <source>
        <dbReference type="EMBL" id="KAF5779765.1"/>
    </source>
</evidence>
<proteinExistence type="predicted"/>
<sequence>MDVSSIKNLCRHLISSAIQRCRTSGELCRLTVSLKSYPLASPPLVRISVSDTGVGSCLEEIQDVEHLSDSTLNDLHDGVISIATTSKYCSLTNLMLQNLHFPGSC</sequence>
<organism evidence="2 3">
    <name type="scientific">Helianthus annuus</name>
    <name type="common">Common sunflower</name>
    <dbReference type="NCBI Taxonomy" id="4232"/>
    <lineage>
        <taxon>Eukaryota</taxon>
        <taxon>Viridiplantae</taxon>
        <taxon>Streptophyta</taxon>
        <taxon>Embryophyta</taxon>
        <taxon>Tracheophyta</taxon>
        <taxon>Spermatophyta</taxon>
        <taxon>Magnoliopsida</taxon>
        <taxon>eudicotyledons</taxon>
        <taxon>Gunneridae</taxon>
        <taxon>Pentapetalae</taxon>
        <taxon>asterids</taxon>
        <taxon>campanulids</taxon>
        <taxon>Asterales</taxon>
        <taxon>Asteraceae</taxon>
        <taxon>Asteroideae</taxon>
        <taxon>Heliantheae alliance</taxon>
        <taxon>Heliantheae</taxon>
        <taxon>Helianthus</taxon>
    </lineage>
</organism>
<reference evidence="1" key="3">
    <citation type="submission" date="2020-06" db="EMBL/GenBank/DDBJ databases">
        <title>Helianthus annuus Genome sequencing and assembly Release 2.</title>
        <authorList>
            <person name="Gouzy J."/>
            <person name="Langlade N."/>
            <person name="Munos S."/>
        </authorList>
    </citation>
    <scope>NUCLEOTIDE SEQUENCE</scope>
    <source>
        <tissue evidence="1">Leaves</tissue>
    </source>
</reference>
<keyword evidence="3" id="KW-1185">Reference proteome</keyword>